<dbReference type="VEuPathDB" id="VectorBase:PHUM128440"/>
<gene>
    <name evidence="2" type="primary">8233964</name>
    <name evidence="1" type="ORF">Phum_PHUM128440</name>
</gene>
<dbReference type="Proteomes" id="UP000009046">
    <property type="component" value="Unassembled WGS sequence"/>
</dbReference>
<keyword evidence="3" id="KW-1185">Reference proteome</keyword>
<dbReference type="AlphaFoldDB" id="E0VE55"/>
<evidence type="ECO:0000313" key="3">
    <source>
        <dbReference type="Proteomes" id="UP000009046"/>
    </source>
</evidence>
<evidence type="ECO:0000313" key="2">
    <source>
        <dbReference type="EnsemblMetazoa" id="PHUM128440-PA"/>
    </source>
</evidence>
<dbReference type="CTD" id="8233964"/>
<dbReference type="EnsemblMetazoa" id="PHUM128440-RA">
    <property type="protein sequence ID" value="PHUM128440-PA"/>
    <property type="gene ID" value="PHUM128440"/>
</dbReference>
<dbReference type="KEGG" id="phu:Phum_PHUM128440"/>
<dbReference type="EMBL" id="DS235088">
    <property type="protein sequence ID" value="EEB11661.1"/>
    <property type="molecule type" value="Genomic_DNA"/>
</dbReference>
<dbReference type="RefSeq" id="XP_002424399.1">
    <property type="nucleotide sequence ID" value="XM_002424354.1"/>
</dbReference>
<dbReference type="EMBL" id="AAZO01001499">
    <property type="status" value="NOT_ANNOTATED_CDS"/>
    <property type="molecule type" value="Genomic_DNA"/>
</dbReference>
<dbReference type="OrthoDB" id="6753304at2759"/>
<evidence type="ECO:0000313" key="1">
    <source>
        <dbReference type="EMBL" id="EEB11661.1"/>
    </source>
</evidence>
<dbReference type="HOGENOM" id="CLU_1697634_0_0_1"/>
<accession>E0VE55</accession>
<reference evidence="1" key="1">
    <citation type="submission" date="2007-04" db="EMBL/GenBank/DDBJ databases">
        <title>Annotation of Pediculus humanus corporis strain USDA.</title>
        <authorList>
            <person name="Kirkness E."/>
            <person name="Hannick L."/>
            <person name="Hass B."/>
            <person name="Bruggner R."/>
            <person name="Lawson D."/>
            <person name="Bidwell S."/>
            <person name="Joardar V."/>
            <person name="Caler E."/>
            <person name="Walenz B."/>
            <person name="Inman J."/>
            <person name="Schobel S."/>
            <person name="Galinsky K."/>
            <person name="Amedeo P."/>
            <person name="Strausberg R."/>
        </authorList>
    </citation>
    <scope>NUCLEOTIDE SEQUENCE</scope>
    <source>
        <strain evidence="1">USDA</strain>
    </source>
</reference>
<sequence>MGGSQSAPCKETLQNPDILNVVTLSDAAVQRLPLIADDSPTDKEKRNKNIDDFWRDRLHCIDDTYSEAKRVTDNEFNRLENSIRRLSPEPIKVSCPRLVDDAGTCYLTNGKEPLKCTHLIKKFERCLDSIVAEGAKRRHLDSIRRSKKPSHCKTD</sequence>
<organism>
    <name type="scientific">Pediculus humanus subsp. corporis</name>
    <name type="common">Body louse</name>
    <dbReference type="NCBI Taxonomy" id="121224"/>
    <lineage>
        <taxon>Eukaryota</taxon>
        <taxon>Metazoa</taxon>
        <taxon>Ecdysozoa</taxon>
        <taxon>Arthropoda</taxon>
        <taxon>Hexapoda</taxon>
        <taxon>Insecta</taxon>
        <taxon>Pterygota</taxon>
        <taxon>Neoptera</taxon>
        <taxon>Paraneoptera</taxon>
        <taxon>Psocodea</taxon>
        <taxon>Troctomorpha</taxon>
        <taxon>Phthiraptera</taxon>
        <taxon>Anoplura</taxon>
        <taxon>Pediculidae</taxon>
        <taxon>Pediculus</taxon>
    </lineage>
</organism>
<reference evidence="2" key="3">
    <citation type="submission" date="2021-02" db="UniProtKB">
        <authorList>
            <consortium name="EnsemblMetazoa"/>
        </authorList>
    </citation>
    <scope>IDENTIFICATION</scope>
    <source>
        <strain evidence="2">USDA</strain>
    </source>
</reference>
<name>E0VE55_PEDHC</name>
<dbReference type="InParanoid" id="E0VE55"/>
<reference evidence="1" key="2">
    <citation type="submission" date="2007-04" db="EMBL/GenBank/DDBJ databases">
        <title>The genome of the human body louse.</title>
        <authorList>
            <consortium name="The Human Body Louse Genome Consortium"/>
            <person name="Kirkness E."/>
            <person name="Walenz B."/>
            <person name="Hass B."/>
            <person name="Bruggner R."/>
            <person name="Strausberg R."/>
        </authorList>
    </citation>
    <scope>NUCLEOTIDE SEQUENCE</scope>
    <source>
        <strain evidence="1">USDA</strain>
    </source>
</reference>
<protein>
    <submittedName>
        <fullName evidence="1 2">Uncharacterized protein</fullName>
    </submittedName>
</protein>
<proteinExistence type="predicted"/>
<dbReference type="GeneID" id="8233964"/>